<evidence type="ECO:0000256" key="1">
    <source>
        <dbReference type="SAM" id="MobiDB-lite"/>
    </source>
</evidence>
<reference evidence="2" key="1">
    <citation type="submission" date="2023-06" db="EMBL/GenBank/DDBJ databases">
        <title>Genome-scale phylogeny and comparative genomics of the fungal order Sordariales.</title>
        <authorList>
            <consortium name="Lawrence Berkeley National Laboratory"/>
            <person name="Hensen N."/>
            <person name="Bonometti L."/>
            <person name="Westerberg I."/>
            <person name="Brannstrom I.O."/>
            <person name="Guillou S."/>
            <person name="Cros-Aarteil S."/>
            <person name="Calhoun S."/>
            <person name="Haridas S."/>
            <person name="Kuo A."/>
            <person name="Mondo S."/>
            <person name="Pangilinan J."/>
            <person name="Riley R."/>
            <person name="Labutti K."/>
            <person name="Andreopoulos B."/>
            <person name="Lipzen A."/>
            <person name="Chen C."/>
            <person name="Yanf M."/>
            <person name="Daum C."/>
            <person name="Ng V."/>
            <person name="Clum A."/>
            <person name="Steindorff A."/>
            <person name="Ohm R."/>
            <person name="Martin F."/>
            <person name="Silar P."/>
            <person name="Natvig D."/>
            <person name="Lalanne C."/>
            <person name="Gautier V."/>
            <person name="Ament-Velasquez S.L."/>
            <person name="Kruys A."/>
            <person name="Hutchinson M.I."/>
            <person name="Powell A.J."/>
            <person name="Barry K."/>
            <person name="Miller A.N."/>
            <person name="Grigoriev I.V."/>
            <person name="Debuchy R."/>
            <person name="Gladieux P."/>
            <person name="Thoren M.H."/>
            <person name="Johannesson H."/>
        </authorList>
    </citation>
    <scope>NUCLEOTIDE SEQUENCE</scope>
    <source>
        <strain evidence="2">PSN4</strain>
    </source>
</reference>
<gene>
    <name evidence="2" type="ORF">QBC47DRAFT_377960</name>
</gene>
<keyword evidence="3" id="KW-1185">Reference proteome</keyword>
<evidence type="ECO:0000313" key="2">
    <source>
        <dbReference type="EMBL" id="KAK1756898.1"/>
    </source>
</evidence>
<proteinExistence type="predicted"/>
<feature type="region of interest" description="Disordered" evidence="1">
    <location>
        <begin position="110"/>
        <end position="146"/>
    </location>
</feature>
<accession>A0AAJ0FB14</accession>
<protein>
    <submittedName>
        <fullName evidence="2">Uncharacterized protein</fullName>
    </submittedName>
</protein>
<feature type="region of interest" description="Disordered" evidence="1">
    <location>
        <begin position="173"/>
        <end position="203"/>
    </location>
</feature>
<dbReference type="Proteomes" id="UP001239445">
    <property type="component" value="Unassembled WGS sequence"/>
</dbReference>
<dbReference type="AlphaFoldDB" id="A0AAJ0FB14"/>
<feature type="region of interest" description="Disordered" evidence="1">
    <location>
        <begin position="271"/>
        <end position="291"/>
    </location>
</feature>
<comment type="caution">
    <text evidence="2">The sequence shown here is derived from an EMBL/GenBank/DDBJ whole genome shotgun (WGS) entry which is preliminary data.</text>
</comment>
<dbReference type="EMBL" id="MU839831">
    <property type="protein sequence ID" value="KAK1756898.1"/>
    <property type="molecule type" value="Genomic_DNA"/>
</dbReference>
<feature type="compositionally biased region" description="Basic and acidic residues" evidence="1">
    <location>
        <begin position="73"/>
        <end position="85"/>
    </location>
</feature>
<evidence type="ECO:0000313" key="3">
    <source>
        <dbReference type="Proteomes" id="UP001239445"/>
    </source>
</evidence>
<name>A0AAJ0FB14_9PEZI</name>
<organism evidence="2 3">
    <name type="scientific">Echria macrotheca</name>
    <dbReference type="NCBI Taxonomy" id="438768"/>
    <lineage>
        <taxon>Eukaryota</taxon>
        <taxon>Fungi</taxon>
        <taxon>Dikarya</taxon>
        <taxon>Ascomycota</taxon>
        <taxon>Pezizomycotina</taxon>
        <taxon>Sordariomycetes</taxon>
        <taxon>Sordariomycetidae</taxon>
        <taxon>Sordariales</taxon>
        <taxon>Schizotheciaceae</taxon>
        <taxon>Echria</taxon>
    </lineage>
</organism>
<sequence>MAQKHGLGDLWDALGRVGIRRARARCPNMRSTPPDAYRAPKVSRIQRPSGIMIRSYCLGPKRRVASSAKISPKRQEQFRTKDTQGHKPCPRPVGNRLLYSPIHRRICDETSREHQVSPPPAWPTRRPVRGSVVQKEPDKAPTTPVPPPYGISICPCPTSIQCGGEESKEEIHARNKQVGRLRSQAPGKWACGQGSQAISPSGRIPSSIITDLCRVLIDESGAVWISRPPSRFALRRNSAKQNQGKIMSPRKDCVQGSRRAGRIFHREERMQGLREKRGKGIPANTPRGEAC</sequence>
<feature type="region of interest" description="Disordered" evidence="1">
    <location>
        <begin position="65"/>
        <end position="95"/>
    </location>
</feature>